<dbReference type="CDD" id="cd04242">
    <property type="entry name" value="AAK_G5K_ProB"/>
    <property type="match status" value="1"/>
</dbReference>
<dbReference type="RefSeq" id="WP_058292514.1">
    <property type="nucleotide sequence ID" value="NZ_JGYD01000018.1"/>
</dbReference>
<dbReference type="GO" id="GO:0004349">
    <property type="term" value="F:glutamate 5-kinase activity"/>
    <property type="evidence" value="ECO:0007669"/>
    <property type="project" value="UniProtKB-UniRule"/>
</dbReference>
<evidence type="ECO:0000259" key="9">
    <source>
        <dbReference type="SMART" id="SM00359"/>
    </source>
</evidence>
<dbReference type="InterPro" id="IPR011529">
    <property type="entry name" value="Glu_5kinase"/>
</dbReference>
<dbReference type="PIRSF" id="PIRSF000729">
    <property type="entry name" value="GK"/>
    <property type="match status" value="1"/>
</dbReference>
<dbReference type="EC" id="2.7.2.11" evidence="8"/>
<evidence type="ECO:0000256" key="2">
    <source>
        <dbReference type="ARBA" id="ARBA00022605"/>
    </source>
</evidence>
<dbReference type="FunFam" id="3.40.1160.10:FF:000018">
    <property type="entry name" value="Glutamate 5-kinase"/>
    <property type="match status" value="1"/>
</dbReference>
<dbReference type="eggNOG" id="COG0263">
    <property type="taxonomic scope" value="Bacteria"/>
</dbReference>
<dbReference type="HAMAP" id="MF_00456">
    <property type="entry name" value="ProB"/>
    <property type="match status" value="1"/>
</dbReference>
<organism evidence="10 11">
    <name type="scientific">Dehalococcoides mccartyi</name>
    <dbReference type="NCBI Taxonomy" id="61435"/>
    <lineage>
        <taxon>Bacteria</taxon>
        <taxon>Bacillati</taxon>
        <taxon>Chloroflexota</taxon>
        <taxon>Dehalococcoidia</taxon>
        <taxon>Dehalococcoidales</taxon>
        <taxon>Dehalococcoidaceae</taxon>
        <taxon>Dehalococcoides</taxon>
    </lineage>
</organism>
<dbReference type="InterPro" id="IPR019797">
    <property type="entry name" value="Glutamate_5-kinase_CS"/>
</dbReference>
<comment type="pathway">
    <text evidence="8">Amino-acid biosynthesis; L-proline biosynthesis; L-glutamate 5-semialdehyde from L-glutamate: step 1/2.</text>
</comment>
<dbReference type="InterPro" id="IPR001048">
    <property type="entry name" value="Asp/Glu/Uridylate_kinase"/>
</dbReference>
<dbReference type="OrthoDB" id="9804434at2"/>
<dbReference type="GO" id="GO:0055129">
    <property type="term" value="P:L-proline biosynthetic process"/>
    <property type="evidence" value="ECO:0007669"/>
    <property type="project" value="UniProtKB-UniRule"/>
</dbReference>
<dbReference type="Gene3D" id="2.30.130.10">
    <property type="entry name" value="PUA domain"/>
    <property type="match status" value="1"/>
</dbReference>
<keyword evidence="2 8" id="KW-0028">Amino-acid biosynthesis</keyword>
<evidence type="ECO:0000256" key="4">
    <source>
        <dbReference type="ARBA" id="ARBA00022679"/>
    </source>
</evidence>
<comment type="catalytic activity">
    <reaction evidence="8">
        <text>L-glutamate + ATP = L-glutamyl 5-phosphate + ADP</text>
        <dbReference type="Rhea" id="RHEA:14877"/>
        <dbReference type="ChEBI" id="CHEBI:29985"/>
        <dbReference type="ChEBI" id="CHEBI:30616"/>
        <dbReference type="ChEBI" id="CHEBI:58274"/>
        <dbReference type="ChEBI" id="CHEBI:456216"/>
        <dbReference type="EC" id="2.7.2.11"/>
    </reaction>
</comment>
<dbReference type="PROSITE" id="PS50890">
    <property type="entry name" value="PUA"/>
    <property type="match status" value="1"/>
</dbReference>
<dbReference type="InterPro" id="IPR036393">
    <property type="entry name" value="AceGlu_kinase-like_sf"/>
</dbReference>
<dbReference type="UniPathway" id="UPA00098">
    <property type="reaction ID" value="UER00359"/>
</dbReference>
<dbReference type="GO" id="GO:0005829">
    <property type="term" value="C:cytosol"/>
    <property type="evidence" value="ECO:0007669"/>
    <property type="project" value="TreeGrafter"/>
</dbReference>
<feature type="binding site" evidence="8">
    <location>
        <position position="154"/>
    </location>
    <ligand>
        <name>substrate</name>
    </ligand>
</feature>
<dbReference type="Gene3D" id="3.40.1160.10">
    <property type="entry name" value="Acetylglutamate kinase-like"/>
    <property type="match status" value="1"/>
</dbReference>
<dbReference type="PROSITE" id="PS00902">
    <property type="entry name" value="GLUTAMATE_5_KINASE"/>
    <property type="match status" value="1"/>
</dbReference>
<dbReference type="Proteomes" id="UP000053577">
    <property type="component" value="Unassembled WGS sequence"/>
</dbReference>
<evidence type="ECO:0000313" key="11">
    <source>
        <dbReference type="Proteomes" id="UP000053577"/>
    </source>
</evidence>
<dbReference type="InterPro" id="IPR036974">
    <property type="entry name" value="PUA_sf"/>
</dbReference>
<feature type="binding site" evidence="8">
    <location>
        <begin position="216"/>
        <end position="222"/>
    </location>
    <ligand>
        <name>ATP</name>
        <dbReference type="ChEBI" id="CHEBI:30616"/>
    </ligand>
</feature>
<dbReference type="AlphaFoldDB" id="A0A0V8M2S8"/>
<dbReference type="PANTHER" id="PTHR43654:SF1">
    <property type="entry name" value="ISOPENTENYL PHOSPHATE KINASE"/>
    <property type="match status" value="1"/>
</dbReference>
<dbReference type="CDD" id="cd21157">
    <property type="entry name" value="PUA_G5K"/>
    <property type="match status" value="1"/>
</dbReference>
<keyword evidence="4 8" id="KW-0808">Transferase</keyword>
<dbReference type="InterPro" id="IPR002478">
    <property type="entry name" value="PUA"/>
</dbReference>
<dbReference type="Pfam" id="PF01472">
    <property type="entry name" value="PUA"/>
    <property type="match status" value="1"/>
</dbReference>
<keyword evidence="7 8" id="KW-0067">ATP-binding</keyword>
<evidence type="ECO:0000256" key="8">
    <source>
        <dbReference type="HAMAP-Rule" id="MF_00456"/>
    </source>
</evidence>
<reference evidence="10 11" key="1">
    <citation type="journal article" date="2015" name="Sci. Rep.">
        <title>A comparative genomics and reductive dehalogenase gene transcription study of two chloroethene-respiring bacteria, Dehalococcoides mccartyi strains MB and 11a.</title>
        <authorList>
            <person name="Low A."/>
            <person name="Shen Z."/>
            <person name="Cheng D."/>
            <person name="Rogers M.J."/>
            <person name="Lee P.K."/>
            <person name="He J."/>
        </authorList>
    </citation>
    <scope>NUCLEOTIDE SEQUENCE [LARGE SCALE GENOMIC DNA]</scope>
    <source>
        <strain evidence="10 11">MB</strain>
    </source>
</reference>
<gene>
    <name evidence="8" type="primary">proB</name>
    <name evidence="10" type="ORF">DA01_05320</name>
</gene>
<dbReference type="InterPro" id="IPR041739">
    <property type="entry name" value="G5K_ProB"/>
</dbReference>
<dbReference type="PATRIC" id="fig|61435.5.peg.1050"/>
<comment type="similarity">
    <text evidence="8">Belongs to the glutamate 5-kinase family.</text>
</comment>
<dbReference type="PANTHER" id="PTHR43654">
    <property type="entry name" value="GLUTAMATE 5-KINASE"/>
    <property type="match status" value="1"/>
</dbReference>
<dbReference type="InterPro" id="IPR001057">
    <property type="entry name" value="Glu/AcGlu_kinase"/>
</dbReference>
<dbReference type="NCBIfam" id="TIGR01027">
    <property type="entry name" value="proB"/>
    <property type="match status" value="1"/>
</dbReference>
<dbReference type="SMART" id="SM00359">
    <property type="entry name" value="PUA"/>
    <property type="match status" value="1"/>
</dbReference>
<dbReference type="GO" id="GO:0003723">
    <property type="term" value="F:RNA binding"/>
    <property type="evidence" value="ECO:0007669"/>
    <property type="project" value="InterPro"/>
</dbReference>
<dbReference type="EMBL" id="JGYD01000018">
    <property type="protein sequence ID" value="KSV18061.1"/>
    <property type="molecule type" value="Genomic_DNA"/>
</dbReference>
<evidence type="ECO:0000256" key="7">
    <source>
        <dbReference type="ARBA" id="ARBA00022840"/>
    </source>
</evidence>
<dbReference type="PRINTS" id="PR00474">
    <property type="entry name" value="GLU5KINASE"/>
</dbReference>
<keyword evidence="3 8" id="KW-0641">Proline biosynthesis</keyword>
<dbReference type="GO" id="GO:0005524">
    <property type="term" value="F:ATP binding"/>
    <property type="evidence" value="ECO:0007669"/>
    <property type="project" value="UniProtKB-KW"/>
</dbReference>
<dbReference type="InterPro" id="IPR005715">
    <property type="entry name" value="Glu_5kinase/COase_Synthase"/>
</dbReference>
<accession>A0A0V8M2S8</accession>
<comment type="subcellular location">
    <subcellularLocation>
        <location evidence="8">Cytoplasm</location>
    </subcellularLocation>
</comment>
<comment type="caution">
    <text evidence="10">The sequence shown here is derived from an EMBL/GenBank/DDBJ whole genome shotgun (WGS) entry which is preliminary data.</text>
</comment>
<comment type="caution">
    <text evidence="8">Lacks conserved residue(s) required for the propagation of feature annotation.</text>
</comment>
<dbReference type="InterPro" id="IPR015947">
    <property type="entry name" value="PUA-like_sf"/>
</dbReference>
<feature type="domain" description="PUA" evidence="9">
    <location>
        <begin position="282"/>
        <end position="365"/>
    </location>
</feature>
<keyword evidence="5 8" id="KW-0547">Nucleotide-binding</keyword>
<evidence type="ECO:0000256" key="5">
    <source>
        <dbReference type="ARBA" id="ARBA00022741"/>
    </source>
</evidence>
<comment type="function">
    <text evidence="8">Catalyzes the transfer of a phosphate group to glutamate to form L-glutamate 5-phosphate.</text>
</comment>
<feature type="binding site" evidence="8">
    <location>
        <position position="139"/>
    </location>
    <ligand>
        <name>substrate</name>
    </ligand>
</feature>
<keyword evidence="6 8" id="KW-0418">Kinase</keyword>
<protein>
    <recommendedName>
        <fullName evidence="8">Glutamate 5-kinase</fullName>
        <ecNumber evidence="8">2.7.2.11</ecNumber>
    </recommendedName>
    <alternativeName>
        <fullName evidence="8">Gamma-glutamyl kinase</fullName>
        <shortName evidence="8">GK</shortName>
    </alternativeName>
</protein>
<dbReference type="SUPFAM" id="SSF53633">
    <property type="entry name" value="Carbamate kinase-like"/>
    <property type="match status" value="1"/>
</dbReference>
<evidence type="ECO:0000256" key="1">
    <source>
        <dbReference type="ARBA" id="ARBA00022490"/>
    </source>
</evidence>
<keyword evidence="1 8" id="KW-0963">Cytoplasm</keyword>
<evidence type="ECO:0000256" key="6">
    <source>
        <dbReference type="ARBA" id="ARBA00022777"/>
    </source>
</evidence>
<evidence type="ECO:0000256" key="3">
    <source>
        <dbReference type="ARBA" id="ARBA00022650"/>
    </source>
</evidence>
<proteinExistence type="inferred from homology"/>
<evidence type="ECO:0000313" key="10">
    <source>
        <dbReference type="EMBL" id="KSV18061.1"/>
    </source>
</evidence>
<dbReference type="SUPFAM" id="SSF88697">
    <property type="entry name" value="PUA domain-like"/>
    <property type="match status" value="1"/>
</dbReference>
<feature type="binding site" evidence="8">
    <location>
        <position position="52"/>
    </location>
    <ligand>
        <name>substrate</name>
    </ligand>
</feature>
<sequence length="373" mass="40226">MNGNCYKRIVIKLGTSLLTGGTGKLDHERMADLCRQIADLTRLDTEIIIVSSGAIAAGRAKMGLRHIPKDVPFKQVLAAIGQSQLMNYYDQMFSPHGLTVAQGLLTKSDLSDRSGYLNARNTLLALMELGVITIVNENDVVAVDEIQQAKFGDNDNLSAMVANLIEADLLLILTNIRGLYTADPTLHPDARLITEVKEITEELEKLAAGSSNKLGTGGMVTKLEAARLATSSGVNVIIADGHIPDIILKLASGETEGTRFMPSLHKPDSRQRWMMSGLCTRGNICIDDGAVKAIRENQKSLLAAGVQQSEGKFGRGDIVKLSDSRGKRLGYGITNYSSDDVSKIKGLHTDEINAVLAGNQGPEIIHRNNLVVI</sequence>
<feature type="binding site" evidence="8">
    <location>
        <position position="12"/>
    </location>
    <ligand>
        <name>ATP</name>
        <dbReference type="ChEBI" id="CHEBI:30616"/>
    </ligand>
</feature>
<name>A0A0V8M2S8_9CHLR</name>
<dbReference type="Pfam" id="PF00696">
    <property type="entry name" value="AA_kinase"/>
    <property type="match status" value="1"/>
</dbReference>